<dbReference type="AlphaFoldDB" id="A0A8T4J5Q3"/>
<keyword evidence="2" id="KW-0547">Nucleotide-binding</keyword>
<dbReference type="Gene3D" id="1.10.730.10">
    <property type="entry name" value="Isoleucyl-tRNA Synthetase, Domain 1"/>
    <property type="match status" value="1"/>
</dbReference>
<gene>
    <name evidence="4" type="ORF">KDA82_41325</name>
</gene>
<dbReference type="EMBL" id="JAGSMN010002477">
    <property type="protein sequence ID" value="MBR7679265.1"/>
    <property type="molecule type" value="Genomic_DNA"/>
</dbReference>
<dbReference type="GO" id="GO:0006418">
    <property type="term" value="P:tRNA aminoacylation for protein translation"/>
    <property type="evidence" value="ECO:0007669"/>
    <property type="project" value="InterPro"/>
</dbReference>
<organism evidence="4 5">
    <name type="scientific">Streptomyces daliensis</name>
    <dbReference type="NCBI Taxonomy" id="299421"/>
    <lineage>
        <taxon>Bacteria</taxon>
        <taxon>Bacillati</taxon>
        <taxon>Actinomycetota</taxon>
        <taxon>Actinomycetes</taxon>
        <taxon>Kitasatosporales</taxon>
        <taxon>Streptomycetaceae</taxon>
        <taxon>Streptomyces</taxon>
    </lineage>
</organism>
<evidence type="ECO:0000313" key="5">
    <source>
        <dbReference type="Proteomes" id="UP000675554"/>
    </source>
</evidence>
<name>A0A8T4J5Q3_9ACTN</name>
<proteinExistence type="predicted"/>
<evidence type="ECO:0000313" key="4">
    <source>
        <dbReference type="EMBL" id="MBR7679265.1"/>
    </source>
</evidence>
<comment type="caution">
    <text evidence="4">The sequence shown here is derived from an EMBL/GenBank/DDBJ whole genome shotgun (WGS) entry which is preliminary data.</text>
</comment>
<reference evidence="4" key="1">
    <citation type="submission" date="2021-04" db="EMBL/GenBank/DDBJ databases">
        <title>Sequencing of actinobacteria type strains.</title>
        <authorList>
            <person name="Nguyen G.-S."/>
            <person name="Wentzel A."/>
        </authorList>
    </citation>
    <scope>NUCLEOTIDE SEQUENCE</scope>
    <source>
        <strain evidence="4">DSM 42095</strain>
    </source>
</reference>
<evidence type="ECO:0000256" key="2">
    <source>
        <dbReference type="ARBA" id="ARBA00022741"/>
    </source>
</evidence>
<dbReference type="Proteomes" id="UP000675554">
    <property type="component" value="Unassembled WGS sequence"/>
</dbReference>
<keyword evidence="1" id="KW-0436">Ligase</keyword>
<sequence length="79" mass="8751">HLAESLRITAVLLQPFLTQTTEKIFAQLGVTDASLKTWDSIQSFGQLKSVTVQKGEPLFPRLEAEDEVAYIKSKMQGTA</sequence>
<dbReference type="SUPFAM" id="SSF47323">
    <property type="entry name" value="Anticodon-binding domain of a subclass of class I aminoacyl-tRNA synthetases"/>
    <property type="match status" value="1"/>
</dbReference>
<protein>
    <recommendedName>
        <fullName evidence="6">Methionine--tRNA ligase</fullName>
    </recommendedName>
</protein>
<evidence type="ECO:0008006" key="6">
    <source>
        <dbReference type="Google" id="ProtNLM"/>
    </source>
</evidence>
<dbReference type="GO" id="GO:0005524">
    <property type="term" value="F:ATP binding"/>
    <property type="evidence" value="ECO:0007669"/>
    <property type="project" value="UniProtKB-KW"/>
</dbReference>
<keyword evidence="3" id="KW-0067">ATP-binding</keyword>
<dbReference type="InterPro" id="IPR009080">
    <property type="entry name" value="tRNAsynth_Ia_anticodon-bd"/>
</dbReference>
<dbReference type="GO" id="GO:0004812">
    <property type="term" value="F:aminoacyl-tRNA ligase activity"/>
    <property type="evidence" value="ECO:0007669"/>
    <property type="project" value="InterPro"/>
</dbReference>
<evidence type="ECO:0000256" key="1">
    <source>
        <dbReference type="ARBA" id="ARBA00022598"/>
    </source>
</evidence>
<evidence type="ECO:0000256" key="3">
    <source>
        <dbReference type="ARBA" id="ARBA00022840"/>
    </source>
</evidence>
<feature type="non-terminal residue" evidence="4">
    <location>
        <position position="79"/>
    </location>
</feature>
<keyword evidence="5" id="KW-1185">Reference proteome</keyword>
<feature type="non-terminal residue" evidence="4">
    <location>
        <position position="1"/>
    </location>
</feature>
<accession>A0A8T4J5Q3</accession>